<dbReference type="Proteomes" id="UP000521943">
    <property type="component" value="Unassembled WGS sequence"/>
</dbReference>
<comment type="caution">
    <text evidence="1">The sequence shown here is derived from an EMBL/GenBank/DDBJ whole genome shotgun (WGS) entry which is preliminary data.</text>
</comment>
<dbReference type="AlphaFoldDB" id="A0A8H6IF40"/>
<dbReference type="EMBL" id="JACGCI010000004">
    <property type="protein sequence ID" value="KAF6764460.1"/>
    <property type="molecule type" value="Genomic_DNA"/>
</dbReference>
<evidence type="ECO:0000313" key="2">
    <source>
        <dbReference type="Proteomes" id="UP000521943"/>
    </source>
</evidence>
<sequence length="321" mass="35510">MQYPPTSTPFSFPPHQCLPIPRLWPALVLSAHSDRQRGHCDVDANSIHPVAGWLGTYSCRNRDYLTPTYTRRAFSPGSPVAVTNHLRPPPSFAFPRALPSLLFPPLPTLPPLPRLLASCSLYFPPADYLGRRTQIRSTFLRDPLLLSPNHRRPLPSVRFPRALLSLPPSLSPLPPFLLPSSPHLVLRLPFHPVITSDGGRKLALARPRSGFLGVDARHRVSQSIFHLMQPLGTWTKGAGHSAVRKELDLDERQLPSVVWPVCSRRGGLPGAWTPDAARASMLDAVIIRSRLARSFVHPDFAYSSVSLLVPVSFLLGPRALV</sequence>
<accession>A0A8H6IF40</accession>
<organism evidence="1 2">
    <name type="scientific">Ephemerocybe angulata</name>
    <dbReference type="NCBI Taxonomy" id="980116"/>
    <lineage>
        <taxon>Eukaryota</taxon>
        <taxon>Fungi</taxon>
        <taxon>Dikarya</taxon>
        <taxon>Basidiomycota</taxon>
        <taxon>Agaricomycotina</taxon>
        <taxon>Agaricomycetes</taxon>
        <taxon>Agaricomycetidae</taxon>
        <taxon>Agaricales</taxon>
        <taxon>Agaricineae</taxon>
        <taxon>Psathyrellaceae</taxon>
        <taxon>Ephemerocybe</taxon>
    </lineage>
</organism>
<name>A0A8H6IF40_9AGAR</name>
<gene>
    <name evidence="1" type="ORF">DFP72DRAFT_1130298</name>
</gene>
<proteinExistence type="predicted"/>
<evidence type="ECO:0000313" key="1">
    <source>
        <dbReference type="EMBL" id="KAF6764460.1"/>
    </source>
</evidence>
<protein>
    <submittedName>
        <fullName evidence="1">Uncharacterized protein</fullName>
    </submittedName>
</protein>
<reference evidence="1 2" key="1">
    <citation type="submission" date="2020-07" db="EMBL/GenBank/DDBJ databases">
        <title>Comparative genomics of pyrophilous fungi reveals a link between fire events and developmental genes.</title>
        <authorList>
            <consortium name="DOE Joint Genome Institute"/>
            <person name="Steindorff A.S."/>
            <person name="Carver A."/>
            <person name="Calhoun S."/>
            <person name="Stillman K."/>
            <person name="Liu H."/>
            <person name="Lipzen A."/>
            <person name="Pangilinan J."/>
            <person name="Labutti K."/>
            <person name="Bruns T.D."/>
            <person name="Grigoriev I.V."/>
        </authorList>
    </citation>
    <scope>NUCLEOTIDE SEQUENCE [LARGE SCALE GENOMIC DNA]</scope>
    <source>
        <strain evidence="1 2">CBS 144469</strain>
    </source>
</reference>
<keyword evidence="2" id="KW-1185">Reference proteome</keyword>